<organism evidence="1">
    <name type="scientific">Desulfitobacterium hafniense</name>
    <name type="common">Desulfitobacterium frappieri</name>
    <dbReference type="NCBI Taxonomy" id="49338"/>
    <lineage>
        <taxon>Bacteria</taxon>
        <taxon>Bacillati</taxon>
        <taxon>Bacillota</taxon>
        <taxon>Clostridia</taxon>
        <taxon>Eubacteriales</taxon>
        <taxon>Desulfitobacteriaceae</taxon>
        <taxon>Desulfitobacterium</taxon>
    </lineage>
</organism>
<dbReference type="AlphaFoldDB" id="A0A098B9M8"/>
<gene>
    <name evidence="1" type="ORF">DPCES_5189</name>
</gene>
<evidence type="ECO:0000313" key="1">
    <source>
        <dbReference type="EMBL" id="CDX05075.1"/>
    </source>
</evidence>
<reference evidence="1" key="1">
    <citation type="submission" date="2014-07" db="EMBL/GenBank/DDBJ databases">
        <authorList>
            <person name="Hornung V.Bastian."/>
        </authorList>
    </citation>
    <scope>NUCLEOTIDE SEQUENCE</scope>
    <source>
        <strain evidence="1">PCE-S</strain>
    </source>
</reference>
<sequence>MSLFPMIQPEAARVETALPLCREVDWDFELNIPIYKNGSPSFVTGARAVLVWAWNALHTPRYRHEIYTWNYGNEVEQLIGQPFTDDLKRSEVTRFVRECLLINPYITDVADITVNFANETVKVGCRIITVYGEVNLNV</sequence>
<dbReference type="EMBL" id="LK996017">
    <property type="protein sequence ID" value="CDX05075.1"/>
    <property type="molecule type" value="Genomic_DNA"/>
</dbReference>
<dbReference type="InterPro" id="IPR020288">
    <property type="entry name" value="Sheath_initiator"/>
</dbReference>
<dbReference type="Pfam" id="PF10934">
    <property type="entry name" value="Sheath_initiator"/>
    <property type="match status" value="1"/>
</dbReference>
<name>A0A098B9M8_DESHA</name>
<accession>A0A098B9M8</accession>
<protein>
    <submittedName>
        <fullName evidence="1">Phage protein</fullName>
    </submittedName>
</protein>
<dbReference type="PATRIC" id="fig|49338.4.peg.5586"/>
<proteinExistence type="predicted"/>
<dbReference type="RefSeq" id="WP_208926711.1">
    <property type="nucleotide sequence ID" value="NZ_LK996017.1"/>
</dbReference>